<organism evidence="3 4">
    <name type="scientific">Bombyx mandarina</name>
    <name type="common">Wild silk moth</name>
    <name type="synonym">Wild silkworm</name>
    <dbReference type="NCBI Taxonomy" id="7092"/>
    <lineage>
        <taxon>Eukaryota</taxon>
        <taxon>Metazoa</taxon>
        <taxon>Ecdysozoa</taxon>
        <taxon>Arthropoda</taxon>
        <taxon>Hexapoda</taxon>
        <taxon>Insecta</taxon>
        <taxon>Pterygota</taxon>
        <taxon>Neoptera</taxon>
        <taxon>Endopterygota</taxon>
        <taxon>Lepidoptera</taxon>
        <taxon>Glossata</taxon>
        <taxon>Ditrysia</taxon>
        <taxon>Bombycoidea</taxon>
        <taxon>Bombycidae</taxon>
        <taxon>Bombycinae</taxon>
        <taxon>Bombyx</taxon>
    </lineage>
</organism>
<evidence type="ECO:0000256" key="1">
    <source>
        <dbReference type="SAM" id="Phobius"/>
    </source>
</evidence>
<keyword evidence="1" id="KW-0812">Transmembrane</keyword>
<dbReference type="Pfam" id="PF00561">
    <property type="entry name" value="Abhydrolase_1"/>
    <property type="match status" value="1"/>
</dbReference>
<keyword evidence="3" id="KW-1185">Reference proteome</keyword>
<dbReference type="InterPro" id="IPR050266">
    <property type="entry name" value="AB_hydrolase_sf"/>
</dbReference>
<feature type="transmembrane region" description="Helical" evidence="1">
    <location>
        <begin position="98"/>
        <end position="117"/>
    </location>
</feature>
<gene>
    <name evidence="4" type="primary">LOC114245306</name>
</gene>
<dbReference type="Proteomes" id="UP000504629">
    <property type="component" value="Unplaced"/>
</dbReference>
<dbReference type="InterPro" id="IPR000073">
    <property type="entry name" value="AB_hydrolase_1"/>
</dbReference>
<dbReference type="InterPro" id="IPR029058">
    <property type="entry name" value="AB_hydrolase_fold"/>
</dbReference>
<dbReference type="AlphaFoldDB" id="A0A6J2JUE3"/>
<reference evidence="4" key="1">
    <citation type="submission" date="2025-08" db="UniProtKB">
        <authorList>
            <consortium name="RefSeq"/>
        </authorList>
    </citation>
    <scope>IDENTIFICATION</scope>
    <source>
        <tissue evidence="4">Silk gland</tissue>
    </source>
</reference>
<evidence type="ECO:0000259" key="2">
    <source>
        <dbReference type="Pfam" id="PF00561"/>
    </source>
</evidence>
<dbReference type="RefSeq" id="XP_028033240.1">
    <property type="nucleotide sequence ID" value="XM_028177439.1"/>
</dbReference>
<keyword evidence="1" id="KW-0472">Membrane</keyword>
<feature type="domain" description="AB hydrolase-1" evidence="2">
    <location>
        <begin position="29"/>
        <end position="283"/>
    </location>
</feature>
<dbReference type="OrthoDB" id="6431331at2759"/>
<evidence type="ECO:0000313" key="4">
    <source>
        <dbReference type="RefSeq" id="XP_028033240.1"/>
    </source>
</evidence>
<name>A0A6J2JUE3_BOMMA</name>
<sequence>MSNKTTKEWTVDLPWGKVAVIAWGDSTKPPMLLVHGYMDTAATFIPLVNELTDSHYYVAFDMPGHGKSENFPTGQVISQIHIIEVIHRIVKFMKWDRFVYMAHSMGVVIGLFYNYVYPNKVSRMIHLDPGPPISMYYYVHHKLPFWFNYIYTEYYDSFKRWNSSEKRRYTYDDALSLVVRNRNLSEEQAEVILARSLDPVAGDKFELSWQPSMKKISNVSVSDETLYTTLTANSPPTLVIAASESSMVGPAKSFALNILEKCQNILPNFYVVTIPGGHDVHITVPEVVAEYIVKFLNYKRNKLWSMIKSKI</sequence>
<keyword evidence="1" id="KW-1133">Transmembrane helix</keyword>
<dbReference type="GeneID" id="114245306"/>
<protein>
    <submittedName>
        <fullName evidence="4">Serine hydrolase-like protein</fullName>
    </submittedName>
</protein>
<dbReference type="KEGG" id="bman:114245306"/>
<accession>A0A6J2JUE3</accession>
<dbReference type="SUPFAM" id="SSF53474">
    <property type="entry name" value="alpha/beta-Hydrolases"/>
    <property type="match status" value="1"/>
</dbReference>
<evidence type="ECO:0000313" key="3">
    <source>
        <dbReference type="Proteomes" id="UP000504629"/>
    </source>
</evidence>
<dbReference type="PANTHER" id="PTHR43798:SF33">
    <property type="entry name" value="HYDROLASE, PUTATIVE (AFU_ORTHOLOGUE AFUA_2G14860)-RELATED"/>
    <property type="match status" value="1"/>
</dbReference>
<proteinExistence type="predicted"/>
<dbReference type="PANTHER" id="PTHR43798">
    <property type="entry name" value="MONOACYLGLYCEROL LIPASE"/>
    <property type="match status" value="1"/>
</dbReference>
<dbReference type="Gene3D" id="3.40.50.1820">
    <property type="entry name" value="alpha/beta hydrolase"/>
    <property type="match status" value="1"/>
</dbReference>
<dbReference type="GO" id="GO:0016020">
    <property type="term" value="C:membrane"/>
    <property type="evidence" value="ECO:0007669"/>
    <property type="project" value="TreeGrafter"/>
</dbReference>